<keyword evidence="6 9" id="KW-1133">Transmembrane helix</keyword>
<dbReference type="PANTHER" id="PTHR45820:SF4">
    <property type="entry name" value="ZINC TRANSPORTER 63C, ISOFORM F"/>
    <property type="match status" value="1"/>
</dbReference>
<dbReference type="InterPro" id="IPR027469">
    <property type="entry name" value="Cation_efflux_TMD_sf"/>
</dbReference>
<keyword evidence="7 9" id="KW-0472">Membrane</keyword>
<keyword evidence="13" id="KW-1185">Reference proteome</keyword>
<evidence type="ECO:0000256" key="4">
    <source>
        <dbReference type="ARBA" id="ARBA00022692"/>
    </source>
</evidence>
<comment type="subcellular location">
    <subcellularLocation>
        <location evidence="1">Membrane</location>
        <topology evidence="1">Multi-pass membrane protein</topology>
    </subcellularLocation>
</comment>
<dbReference type="SUPFAM" id="SSF161111">
    <property type="entry name" value="Cation efflux protein transmembrane domain-like"/>
    <property type="match status" value="1"/>
</dbReference>
<keyword evidence="3" id="KW-0813">Transport</keyword>
<feature type="transmembrane region" description="Helical" evidence="9">
    <location>
        <begin position="15"/>
        <end position="35"/>
    </location>
</feature>
<dbReference type="InterPro" id="IPR002524">
    <property type="entry name" value="Cation_efflux"/>
</dbReference>
<feature type="transmembrane region" description="Helical" evidence="9">
    <location>
        <begin position="117"/>
        <end position="138"/>
    </location>
</feature>
<feature type="transmembrane region" description="Helical" evidence="9">
    <location>
        <begin position="83"/>
        <end position="105"/>
    </location>
</feature>
<dbReference type="Pfam" id="PF01545">
    <property type="entry name" value="Cation_efflux"/>
    <property type="match status" value="1"/>
</dbReference>
<keyword evidence="5" id="KW-0862">Zinc</keyword>
<dbReference type="Gene3D" id="1.20.1510.10">
    <property type="entry name" value="Cation efflux protein transmembrane domain"/>
    <property type="match status" value="1"/>
</dbReference>
<feature type="domain" description="Cation efflux protein transmembrane" evidence="10">
    <location>
        <begin position="18"/>
        <end position="302"/>
    </location>
</feature>
<dbReference type="GO" id="GO:0005385">
    <property type="term" value="F:zinc ion transmembrane transporter activity"/>
    <property type="evidence" value="ECO:0007669"/>
    <property type="project" value="TreeGrafter"/>
</dbReference>
<dbReference type="InterPro" id="IPR058533">
    <property type="entry name" value="Cation_efflux_TM"/>
</dbReference>
<dbReference type="Proteomes" id="UP000594262">
    <property type="component" value="Unplaced"/>
</dbReference>
<dbReference type="RefSeq" id="XP_066913043.1">
    <property type="nucleotide sequence ID" value="XM_067056942.1"/>
</dbReference>
<evidence type="ECO:0008006" key="14">
    <source>
        <dbReference type="Google" id="ProtNLM"/>
    </source>
</evidence>
<dbReference type="AlphaFoldDB" id="A0A7M5V378"/>
<evidence type="ECO:0000313" key="12">
    <source>
        <dbReference type="EnsemblMetazoa" id="CLYHEMP005365.2"/>
    </source>
</evidence>
<feature type="transmembrane region" description="Helical" evidence="9">
    <location>
        <begin position="41"/>
        <end position="62"/>
    </location>
</feature>
<evidence type="ECO:0000256" key="9">
    <source>
        <dbReference type="SAM" id="Phobius"/>
    </source>
</evidence>
<dbReference type="InterPro" id="IPR036837">
    <property type="entry name" value="Cation_efflux_CTD_sf"/>
</dbReference>
<comment type="similarity">
    <text evidence="2">Belongs to the cation diffusion facilitator (CDF) transporter (TC 2.A.4) family. SLC30A subfamily.</text>
</comment>
<dbReference type="GO" id="GO:0016020">
    <property type="term" value="C:membrane"/>
    <property type="evidence" value="ECO:0007669"/>
    <property type="project" value="UniProtKB-SubCell"/>
</dbReference>
<evidence type="ECO:0000313" key="13">
    <source>
        <dbReference type="Proteomes" id="UP000594262"/>
    </source>
</evidence>
<feature type="compositionally biased region" description="Basic residues" evidence="8">
    <location>
        <begin position="153"/>
        <end position="176"/>
    </location>
</feature>
<feature type="transmembrane region" description="Helical" evidence="9">
    <location>
        <begin position="242"/>
        <end position="266"/>
    </location>
</feature>
<reference evidence="12" key="1">
    <citation type="submission" date="2021-01" db="UniProtKB">
        <authorList>
            <consortium name="EnsemblMetazoa"/>
        </authorList>
    </citation>
    <scope>IDENTIFICATION</scope>
</reference>
<evidence type="ECO:0000256" key="6">
    <source>
        <dbReference type="ARBA" id="ARBA00022989"/>
    </source>
</evidence>
<evidence type="ECO:0000256" key="7">
    <source>
        <dbReference type="ARBA" id="ARBA00023136"/>
    </source>
</evidence>
<dbReference type="OrthoDB" id="29444at2759"/>
<feature type="region of interest" description="Disordered" evidence="8">
    <location>
        <begin position="146"/>
        <end position="190"/>
    </location>
</feature>
<dbReference type="GeneID" id="136800308"/>
<evidence type="ECO:0000256" key="2">
    <source>
        <dbReference type="ARBA" id="ARBA00008873"/>
    </source>
</evidence>
<evidence type="ECO:0000256" key="8">
    <source>
        <dbReference type="SAM" id="MobiDB-lite"/>
    </source>
</evidence>
<name>A0A7M5V378_9CNID</name>
<accession>A0A7M5V378</accession>
<organism evidence="12 13">
    <name type="scientific">Clytia hemisphaerica</name>
    <dbReference type="NCBI Taxonomy" id="252671"/>
    <lineage>
        <taxon>Eukaryota</taxon>
        <taxon>Metazoa</taxon>
        <taxon>Cnidaria</taxon>
        <taxon>Hydrozoa</taxon>
        <taxon>Hydroidolina</taxon>
        <taxon>Leptothecata</taxon>
        <taxon>Obeliida</taxon>
        <taxon>Clytiidae</taxon>
        <taxon>Clytia</taxon>
    </lineage>
</organism>
<feature type="transmembrane region" description="Helical" evidence="9">
    <location>
        <begin position="278"/>
        <end position="294"/>
    </location>
</feature>
<feature type="domain" description="Cation efflux protein cytoplasmic" evidence="11">
    <location>
        <begin position="317"/>
        <end position="379"/>
    </location>
</feature>
<proteinExistence type="inferred from homology"/>
<dbReference type="GO" id="GO:0010312">
    <property type="term" value="P:detoxification of zinc ion"/>
    <property type="evidence" value="ECO:0007669"/>
    <property type="project" value="TreeGrafter"/>
</dbReference>
<dbReference type="PANTHER" id="PTHR45820">
    <property type="entry name" value="FI23527P1"/>
    <property type="match status" value="1"/>
</dbReference>
<dbReference type="NCBIfam" id="TIGR01297">
    <property type="entry name" value="CDF"/>
    <property type="match status" value="1"/>
</dbReference>
<evidence type="ECO:0000259" key="11">
    <source>
        <dbReference type="Pfam" id="PF16916"/>
    </source>
</evidence>
<dbReference type="Pfam" id="PF16916">
    <property type="entry name" value="ZT_dimer"/>
    <property type="match status" value="1"/>
</dbReference>
<sequence length="455" mass="49761">MGVPKCLQMSHRTSFISMIILTLTFFFVEIIVGYATNSMALVADSFHMLSDVVSLFVGFMALRYSKINKQNGRYTFGWARAEVLGALVNAVFLVALCFSIFVEALKRIIIPEAIDNAKLVLITGGIGLFVNIIGLFLFHQTGHGHSHGGGGHGHSHGGGHGHSHQAPKQKHVHANGHSHGDKPLATPLLGKEDNVTMDNGSVGRDDVDKQVVTLNDQSASSSEESVSSSAPKTSSQLNIRGVYLHVLGDALGSVIVMISALIILYANGTWIEYVDPSMSIMLVLIILKTSIPLLKESSMILMQTVPTHLKIQEMQDRLIDQIPGVVSVHEFHVWQLAGSKIIASAHVRCNTLEDYMAIANQLKEFFHNEGIHSTTIQPEFVEKPENLDEIEGNGVVLRDCVLECDPDCAERMCCTTNSQSENNTTINDKKEIVVVEIEKTLTPTEPQIHGNARNV</sequence>
<evidence type="ECO:0000256" key="3">
    <source>
        <dbReference type="ARBA" id="ARBA00022448"/>
    </source>
</evidence>
<dbReference type="SUPFAM" id="SSF160240">
    <property type="entry name" value="Cation efflux protein cytoplasmic domain-like"/>
    <property type="match status" value="1"/>
</dbReference>
<evidence type="ECO:0000256" key="1">
    <source>
        <dbReference type="ARBA" id="ARBA00004141"/>
    </source>
</evidence>
<keyword evidence="4 9" id="KW-0812">Transmembrane</keyword>
<evidence type="ECO:0000259" key="10">
    <source>
        <dbReference type="Pfam" id="PF01545"/>
    </source>
</evidence>
<protein>
    <recommendedName>
        <fullName evidence="14">Zinc transporter 1</fullName>
    </recommendedName>
</protein>
<dbReference type="GO" id="GO:0006882">
    <property type="term" value="P:intracellular zinc ion homeostasis"/>
    <property type="evidence" value="ECO:0007669"/>
    <property type="project" value="TreeGrafter"/>
</dbReference>
<dbReference type="EnsemblMetazoa" id="CLYHEMT005365.2">
    <property type="protein sequence ID" value="CLYHEMP005365.2"/>
    <property type="gene ID" value="CLYHEMG005365"/>
</dbReference>
<evidence type="ECO:0000256" key="5">
    <source>
        <dbReference type="ARBA" id="ARBA00022833"/>
    </source>
</evidence>
<dbReference type="InterPro" id="IPR027470">
    <property type="entry name" value="Cation_efflux_CTD"/>
</dbReference>